<dbReference type="InterPro" id="IPR007712">
    <property type="entry name" value="RelE/ParE_toxin"/>
</dbReference>
<keyword evidence="3" id="KW-1185">Reference proteome</keyword>
<keyword evidence="1" id="KW-1277">Toxin-antitoxin system</keyword>
<gene>
    <name evidence="2" type="primary">kluB</name>
    <name evidence="2" type="ORF">SUTH_02513</name>
</gene>
<evidence type="ECO:0000313" key="2">
    <source>
        <dbReference type="EMBL" id="BAO30296.1"/>
    </source>
</evidence>
<name>W0SIH9_9PROT</name>
<reference evidence="2 3" key="1">
    <citation type="journal article" date="2014" name="Syst. Appl. Microbiol.">
        <title>Complete genomes of freshwater sulfur oxidizers Sulfuricella denitrificans skB26 and Sulfuritalea hydrogenivorans sk43H: genetic insights into the sulfur oxidation pathway of betaproteobacteria.</title>
        <authorList>
            <person name="Watanabe T."/>
            <person name="Kojima H."/>
            <person name="Fukui M."/>
        </authorList>
    </citation>
    <scope>NUCLEOTIDE SEQUENCE [LARGE SCALE GENOMIC DNA]</scope>
    <source>
        <strain evidence="2">DSM22779</strain>
    </source>
</reference>
<accession>W0SIH9</accession>
<dbReference type="Gene3D" id="3.30.2310.20">
    <property type="entry name" value="RelE-like"/>
    <property type="match status" value="1"/>
</dbReference>
<organism evidence="2 3">
    <name type="scientific">Sulfuritalea hydrogenivorans sk43H</name>
    <dbReference type="NCBI Taxonomy" id="1223802"/>
    <lineage>
        <taxon>Bacteria</taxon>
        <taxon>Pseudomonadati</taxon>
        <taxon>Pseudomonadota</taxon>
        <taxon>Betaproteobacteria</taxon>
        <taxon>Nitrosomonadales</taxon>
        <taxon>Sterolibacteriaceae</taxon>
        <taxon>Sulfuritalea</taxon>
    </lineage>
</organism>
<dbReference type="EMBL" id="AP012547">
    <property type="protein sequence ID" value="BAO30296.1"/>
    <property type="molecule type" value="Genomic_DNA"/>
</dbReference>
<sequence length="106" mass="11928">MKFRVIFSPEAEEQLADLYRYIASAASPGIAERYVNAIITYCETLETSPLRGAQRDDIRPGLRITNYKGRTVIAFDADARQVSIIGVFYGGQDYETALQDDLEDKD</sequence>
<evidence type="ECO:0000256" key="1">
    <source>
        <dbReference type="ARBA" id="ARBA00022649"/>
    </source>
</evidence>
<dbReference type="Pfam" id="PF05016">
    <property type="entry name" value="ParE_toxin"/>
    <property type="match status" value="1"/>
</dbReference>
<dbReference type="InterPro" id="IPR035093">
    <property type="entry name" value="RelE/ParE_toxin_dom_sf"/>
</dbReference>
<dbReference type="RefSeq" id="WP_041099665.1">
    <property type="nucleotide sequence ID" value="NZ_AP012547.1"/>
</dbReference>
<dbReference type="Proteomes" id="UP000031637">
    <property type="component" value="Chromosome"/>
</dbReference>
<dbReference type="KEGG" id="shd:SUTH_02513"/>
<protein>
    <submittedName>
        <fullName evidence="2">Plasmid stabilization system protein</fullName>
    </submittedName>
</protein>
<dbReference type="STRING" id="1223802.SUTH_02513"/>
<proteinExistence type="predicted"/>
<dbReference type="OrthoDB" id="9814952at2"/>
<evidence type="ECO:0000313" key="3">
    <source>
        <dbReference type="Proteomes" id="UP000031637"/>
    </source>
</evidence>
<dbReference type="HOGENOM" id="CLU_147162_10_0_4"/>
<dbReference type="AlphaFoldDB" id="W0SIH9"/>